<name>A0ABP7HIZ4_9ACTN</name>
<evidence type="ECO:0000256" key="7">
    <source>
        <dbReference type="ARBA" id="ARBA00042775"/>
    </source>
</evidence>
<dbReference type="PANTHER" id="PTHR47529">
    <property type="entry name" value="PEPTIDYL-PROLYL CIS-TRANS ISOMERASE D"/>
    <property type="match status" value="1"/>
</dbReference>
<sequence>MTAPTATVAVAAEVGARVIPVAQVDAREAELRAGPLAARLPHPHGAEGRNLRRWLVQVLVTEALVEQEATALGLLATDGGSRPGTEESGRPPGSADGGSRSGALTLAAALRTGGVVAAVTASMPLARELRRAVTAGVAVPEEEVRDYYDRNLDRFTRPEARHVSRAGGSSLGPVRRGELTGDLEAAIFSATEGETVGPVMGPGGPWTVRVDRIEPGGLRPYESVRDEIAAELTAVAIEQAFSAWLDRRYAEQVRLRPGFEHPADPHHADATHHH</sequence>
<keyword evidence="2" id="KW-1003">Cell membrane</keyword>
<dbReference type="InterPro" id="IPR046357">
    <property type="entry name" value="PPIase_dom_sf"/>
</dbReference>
<dbReference type="Pfam" id="PF23716">
    <property type="entry name" value="DUF7158"/>
    <property type="match status" value="1"/>
</dbReference>
<keyword evidence="4" id="KW-0472">Membrane</keyword>
<evidence type="ECO:0000256" key="6">
    <source>
        <dbReference type="ARBA" id="ARBA00040743"/>
    </source>
</evidence>
<comment type="subcellular location">
    <subcellularLocation>
        <location evidence="1">Cell inner membrane</location>
        <topology evidence="1">Single-pass type II membrane protein</topology>
        <orientation evidence="1">Periplasmic side</orientation>
    </subcellularLocation>
</comment>
<evidence type="ECO:0000256" key="4">
    <source>
        <dbReference type="ARBA" id="ARBA00023136"/>
    </source>
</evidence>
<keyword evidence="3" id="KW-0997">Cell inner membrane</keyword>
<dbReference type="RefSeq" id="WP_344935856.1">
    <property type="nucleotide sequence ID" value="NZ_BAAAZR010000002.1"/>
</dbReference>
<keyword evidence="11" id="KW-1185">Reference proteome</keyword>
<dbReference type="Gene3D" id="3.10.50.40">
    <property type="match status" value="1"/>
</dbReference>
<evidence type="ECO:0000313" key="11">
    <source>
        <dbReference type="Proteomes" id="UP001500888"/>
    </source>
</evidence>
<reference evidence="11" key="1">
    <citation type="journal article" date="2019" name="Int. J. Syst. Evol. Microbiol.">
        <title>The Global Catalogue of Microorganisms (GCM) 10K type strain sequencing project: providing services to taxonomists for standard genome sequencing and annotation.</title>
        <authorList>
            <consortium name="The Broad Institute Genomics Platform"/>
            <consortium name="The Broad Institute Genome Sequencing Center for Infectious Disease"/>
            <person name="Wu L."/>
            <person name="Ma J."/>
        </authorList>
    </citation>
    <scope>NUCLEOTIDE SEQUENCE [LARGE SCALE GENOMIC DNA]</scope>
    <source>
        <strain evidence="11">JCM 16908</strain>
    </source>
</reference>
<evidence type="ECO:0000256" key="5">
    <source>
        <dbReference type="ARBA" id="ARBA00023186"/>
    </source>
</evidence>
<dbReference type="PANTHER" id="PTHR47529:SF1">
    <property type="entry name" value="PERIPLASMIC CHAPERONE PPID"/>
    <property type="match status" value="1"/>
</dbReference>
<protein>
    <recommendedName>
        <fullName evidence="6">Periplasmic chaperone PpiD</fullName>
    </recommendedName>
    <alternativeName>
        <fullName evidence="7">Periplasmic folding chaperone</fullName>
    </alternativeName>
</protein>
<evidence type="ECO:0000256" key="2">
    <source>
        <dbReference type="ARBA" id="ARBA00022475"/>
    </source>
</evidence>
<dbReference type="InterPro" id="IPR052029">
    <property type="entry name" value="PpiD_chaperone"/>
</dbReference>
<evidence type="ECO:0000259" key="9">
    <source>
        <dbReference type="Pfam" id="PF13145"/>
    </source>
</evidence>
<evidence type="ECO:0000256" key="8">
    <source>
        <dbReference type="SAM" id="MobiDB-lite"/>
    </source>
</evidence>
<proteinExistence type="predicted"/>
<dbReference type="EMBL" id="BAAAZR010000002">
    <property type="protein sequence ID" value="GAA3796356.1"/>
    <property type="molecule type" value="Genomic_DNA"/>
</dbReference>
<evidence type="ECO:0000256" key="3">
    <source>
        <dbReference type="ARBA" id="ARBA00022519"/>
    </source>
</evidence>
<dbReference type="InterPro" id="IPR055582">
    <property type="entry name" value="DUF7158"/>
</dbReference>
<gene>
    <name evidence="10" type="ORF">GCM10022226_14570</name>
</gene>
<evidence type="ECO:0000256" key="1">
    <source>
        <dbReference type="ARBA" id="ARBA00004382"/>
    </source>
</evidence>
<feature type="region of interest" description="Disordered" evidence="8">
    <location>
        <begin position="75"/>
        <end position="101"/>
    </location>
</feature>
<keyword evidence="5" id="KW-0143">Chaperone</keyword>
<dbReference type="Proteomes" id="UP001500888">
    <property type="component" value="Unassembled WGS sequence"/>
</dbReference>
<comment type="caution">
    <text evidence="10">The sequence shown here is derived from an EMBL/GenBank/DDBJ whole genome shotgun (WGS) entry which is preliminary data.</text>
</comment>
<organism evidence="10 11">
    <name type="scientific">Sphaerisporangium flaviroseum</name>
    <dbReference type="NCBI Taxonomy" id="509199"/>
    <lineage>
        <taxon>Bacteria</taxon>
        <taxon>Bacillati</taxon>
        <taxon>Actinomycetota</taxon>
        <taxon>Actinomycetes</taxon>
        <taxon>Streptosporangiales</taxon>
        <taxon>Streptosporangiaceae</taxon>
        <taxon>Sphaerisporangium</taxon>
    </lineage>
</organism>
<feature type="domain" description="PpiC" evidence="9">
    <location>
        <begin position="179"/>
        <end position="226"/>
    </location>
</feature>
<dbReference type="InterPro" id="IPR000297">
    <property type="entry name" value="PPIase_PpiC"/>
</dbReference>
<evidence type="ECO:0000313" key="10">
    <source>
        <dbReference type="EMBL" id="GAA3796356.1"/>
    </source>
</evidence>
<accession>A0ABP7HIZ4</accession>
<dbReference type="Pfam" id="PF13145">
    <property type="entry name" value="Rotamase_2"/>
    <property type="match status" value="1"/>
</dbReference>